<dbReference type="AlphaFoldDB" id="A0A644URM8"/>
<sequence>MENHAIPEKAAVCGLYCGACGIFLATQSNDMEKLAQYAVRLNQPVEETRCLGCRSNTKTAWCRACKMVSCAAGKGVDFCGSCNEYPCEALKDFQAMMPHRAGLWESQARIAEAGPEVWMREMEIHFACPACGKANTSYDIKCPSCGNIPGNHFAGKHSAMIKEYLSKLSKS</sequence>
<name>A0A644URM8_9ZZZZ</name>
<proteinExistence type="predicted"/>
<gene>
    <name evidence="1" type="ORF">SDC9_27627</name>
</gene>
<accession>A0A644URM8</accession>
<evidence type="ECO:0008006" key="2">
    <source>
        <dbReference type="Google" id="ProtNLM"/>
    </source>
</evidence>
<reference evidence="1" key="1">
    <citation type="submission" date="2019-08" db="EMBL/GenBank/DDBJ databases">
        <authorList>
            <person name="Kucharzyk K."/>
            <person name="Murdoch R.W."/>
            <person name="Higgins S."/>
            <person name="Loffler F."/>
        </authorList>
    </citation>
    <scope>NUCLEOTIDE SEQUENCE</scope>
</reference>
<dbReference type="Pfam" id="PF12675">
    <property type="entry name" value="DUF3795"/>
    <property type="match status" value="1"/>
</dbReference>
<dbReference type="EMBL" id="VSSQ01000153">
    <property type="protein sequence ID" value="MPL81698.1"/>
    <property type="molecule type" value="Genomic_DNA"/>
</dbReference>
<protein>
    <recommendedName>
        <fullName evidence="2">DUF3795 domain-containing protein</fullName>
    </recommendedName>
</protein>
<comment type="caution">
    <text evidence="1">The sequence shown here is derived from an EMBL/GenBank/DDBJ whole genome shotgun (WGS) entry which is preliminary data.</text>
</comment>
<organism evidence="1">
    <name type="scientific">bioreactor metagenome</name>
    <dbReference type="NCBI Taxonomy" id="1076179"/>
    <lineage>
        <taxon>unclassified sequences</taxon>
        <taxon>metagenomes</taxon>
        <taxon>ecological metagenomes</taxon>
    </lineage>
</organism>
<evidence type="ECO:0000313" key="1">
    <source>
        <dbReference type="EMBL" id="MPL81698.1"/>
    </source>
</evidence>
<dbReference type="InterPro" id="IPR024227">
    <property type="entry name" value="DUF3795"/>
</dbReference>